<feature type="region of interest" description="Disordered" evidence="1">
    <location>
        <begin position="21"/>
        <end position="47"/>
    </location>
</feature>
<organism evidence="3 4">
    <name type="scientific">Marinovum algicola</name>
    <dbReference type="NCBI Taxonomy" id="42444"/>
    <lineage>
        <taxon>Bacteria</taxon>
        <taxon>Pseudomonadati</taxon>
        <taxon>Pseudomonadota</taxon>
        <taxon>Alphaproteobacteria</taxon>
        <taxon>Rhodobacterales</taxon>
        <taxon>Roseobacteraceae</taxon>
        <taxon>Marinovum</taxon>
    </lineage>
</organism>
<name>A0A975WCD8_9RHOB</name>
<reference evidence="3 4" key="1">
    <citation type="submission" date="2016-10" db="EMBL/GenBank/DDBJ databases">
        <authorList>
            <person name="Varghese N."/>
            <person name="Submissions S."/>
        </authorList>
    </citation>
    <scope>NUCLEOTIDE SEQUENCE [LARGE SCALE GENOMIC DNA]</scope>
    <source>
        <strain evidence="3 4">FF3</strain>
    </source>
</reference>
<dbReference type="Proteomes" id="UP000182932">
    <property type="component" value="Unassembled WGS sequence"/>
</dbReference>
<sequence length="162" mass="17476">MDKSSALQRLTGIKKVERLRALPPGADAAPSAPDIAQRELGTASQEAQADLQTLQAAGWTFGPPESAPDDRAFEVVMDTDGHLKLAGRALTVKINPDLSAERVAELLAELGFKVRRELGFAPNTFLIEAEGQSGLEAAKSLNERPEVLYAEPNLVEAMQTRR</sequence>
<protein>
    <recommendedName>
        <fullName evidence="2">Fervidolysin-like N-terminal prodomain domain-containing protein</fullName>
    </recommendedName>
</protein>
<evidence type="ECO:0000259" key="2">
    <source>
        <dbReference type="Pfam" id="PF22148"/>
    </source>
</evidence>
<dbReference type="AlphaFoldDB" id="A0A975WCD8"/>
<evidence type="ECO:0000256" key="1">
    <source>
        <dbReference type="SAM" id="MobiDB-lite"/>
    </source>
</evidence>
<evidence type="ECO:0000313" key="4">
    <source>
        <dbReference type="Proteomes" id="UP000182932"/>
    </source>
</evidence>
<evidence type="ECO:0000313" key="3">
    <source>
        <dbReference type="EMBL" id="SEJ89882.1"/>
    </source>
</evidence>
<comment type="caution">
    <text evidence="3">The sequence shown here is derived from an EMBL/GenBank/DDBJ whole genome shotgun (WGS) entry which is preliminary data.</text>
</comment>
<dbReference type="InterPro" id="IPR054399">
    <property type="entry name" value="Fervidolysin-like_N_prodom"/>
</dbReference>
<proteinExistence type="predicted"/>
<feature type="domain" description="Fervidolysin-like N-terminal prodomain" evidence="2">
    <location>
        <begin position="99"/>
        <end position="153"/>
    </location>
</feature>
<gene>
    <name evidence="3" type="ORF">SAMN04487940_11342</name>
</gene>
<accession>A0A975WCD8</accession>
<dbReference type="RefSeq" id="WP_074837566.1">
    <property type="nucleotide sequence ID" value="NZ_CATMKJ010000024.1"/>
</dbReference>
<dbReference type="GeneID" id="80819578"/>
<feature type="compositionally biased region" description="Low complexity" evidence="1">
    <location>
        <begin position="21"/>
        <end position="35"/>
    </location>
</feature>
<keyword evidence="4" id="KW-1185">Reference proteome</keyword>
<dbReference type="Pfam" id="PF22148">
    <property type="entry name" value="Fervidolysin_NPro-like"/>
    <property type="match status" value="1"/>
</dbReference>
<dbReference type="EMBL" id="FNYY01000013">
    <property type="protein sequence ID" value="SEJ89882.1"/>
    <property type="molecule type" value="Genomic_DNA"/>
</dbReference>